<protein>
    <submittedName>
        <fullName evidence="1">Uncharacterized protein</fullName>
    </submittedName>
</protein>
<gene>
    <name evidence="1" type="ORF">DID88_010341</name>
</gene>
<organism evidence="1 2">
    <name type="scientific">Monilinia fructigena</name>
    <dbReference type="NCBI Taxonomy" id="38457"/>
    <lineage>
        <taxon>Eukaryota</taxon>
        <taxon>Fungi</taxon>
        <taxon>Dikarya</taxon>
        <taxon>Ascomycota</taxon>
        <taxon>Pezizomycotina</taxon>
        <taxon>Leotiomycetes</taxon>
        <taxon>Helotiales</taxon>
        <taxon>Sclerotiniaceae</taxon>
        <taxon>Monilinia</taxon>
    </lineage>
</organism>
<evidence type="ECO:0000313" key="2">
    <source>
        <dbReference type="Proteomes" id="UP000249056"/>
    </source>
</evidence>
<comment type="caution">
    <text evidence="1">The sequence shown here is derived from an EMBL/GenBank/DDBJ whole genome shotgun (WGS) entry which is preliminary data.</text>
</comment>
<name>A0A395ILM5_9HELO</name>
<proteinExistence type="predicted"/>
<accession>A0A395ILM5</accession>
<keyword evidence="2" id="KW-1185">Reference proteome</keyword>
<dbReference type="EMBL" id="QKRW01000033">
    <property type="protein sequence ID" value="RAL61262.1"/>
    <property type="molecule type" value="Genomic_DNA"/>
</dbReference>
<reference evidence="1 2" key="1">
    <citation type="submission" date="2018-06" db="EMBL/GenBank/DDBJ databases">
        <title>Genome Sequence of the Brown Rot Fungal Pathogen Monilinia fructigena.</title>
        <authorList>
            <person name="Landi L."/>
            <person name="De Miccolis Angelini R.M."/>
            <person name="Pollastro S."/>
            <person name="Abate D."/>
            <person name="Faretra F."/>
            <person name="Romanazzi G."/>
        </authorList>
    </citation>
    <scope>NUCLEOTIDE SEQUENCE [LARGE SCALE GENOMIC DNA]</scope>
    <source>
        <strain evidence="1 2">Mfrg269</strain>
    </source>
</reference>
<dbReference type="Proteomes" id="UP000249056">
    <property type="component" value="Unassembled WGS sequence"/>
</dbReference>
<evidence type="ECO:0000313" key="1">
    <source>
        <dbReference type="EMBL" id="RAL61262.1"/>
    </source>
</evidence>
<sequence>MPPLSFVPAPVHAVVGASDDGMELSLVEGEGRAVACGGGGLEAGCWGPGVEIACCGGYTDAVGGISI</sequence>
<dbReference type="AlphaFoldDB" id="A0A395ILM5"/>